<comment type="similarity">
    <text evidence="3">Belongs to the ABC transporter superfamily.</text>
</comment>
<feature type="transmembrane region" description="Helical" evidence="11">
    <location>
        <begin position="7"/>
        <end position="27"/>
    </location>
</feature>
<dbReference type="InterPro" id="IPR003439">
    <property type="entry name" value="ABC_transporter-like_ATP-bd"/>
</dbReference>
<dbReference type="PROSITE" id="PS50893">
    <property type="entry name" value="ABC_TRANSPORTER_2"/>
    <property type="match status" value="1"/>
</dbReference>
<evidence type="ECO:0000259" key="13">
    <source>
        <dbReference type="PROSITE" id="PS50928"/>
    </source>
</evidence>
<dbReference type="AlphaFoldDB" id="A0A935CEM0"/>
<accession>A0A935CEM0</accession>
<dbReference type="InterPro" id="IPR050388">
    <property type="entry name" value="ABC_Ni/Peptide_Import"/>
</dbReference>
<dbReference type="NCBIfam" id="TIGR01727">
    <property type="entry name" value="oligo_HPY"/>
    <property type="match status" value="1"/>
</dbReference>
<dbReference type="InterPro" id="IPR013563">
    <property type="entry name" value="Oligopep_ABC_C"/>
</dbReference>
<dbReference type="PANTHER" id="PTHR43297">
    <property type="entry name" value="OLIGOPEPTIDE TRANSPORT ATP-BINDING PROTEIN APPD"/>
    <property type="match status" value="1"/>
</dbReference>
<reference evidence="14 15" key="1">
    <citation type="submission" date="2020-10" db="EMBL/GenBank/DDBJ databases">
        <title>Connecting structure to function with the recovery of over 1000 high-quality activated sludge metagenome-assembled genomes encoding full-length rRNA genes using long-read sequencing.</title>
        <authorList>
            <person name="Singleton C.M."/>
            <person name="Petriglieri F."/>
            <person name="Kristensen J.M."/>
            <person name="Kirkegaard R.H."/>
            <person name="Michaelsen T.Y."/>
            <person name="Andersen M.H."/>
            <person name="Karst S.M."/>
            <person name="Dueholm M.S."/>
            <person name="Nielsen P.H."/>
            <person name="Albertsen M."/>
        </authorList>
    </citation>
    <scope>NUCLEOTIDE SEQUENCE [LARGE SCALE GENOMIC DNA]</scope>
    <source>
        <strain evidence="14">AalE_18-Q3-R2-46_BAT3C.188</strain>
    </source>
</reference>
<dbReference type="Proteomes" id="UP000718281">
    <property type="component" value="Unassembled WGS sequence"/>
</dbReference>
<dbReference type="GO" id="GO:0015833">
    <property type="term" value="P:peptide transport"/>
    <property type="evidence" value="ECO:0007669"/>
    <property type="project" value="InterPro"/>
</dbReference>
<feature type="transmembrane region" description="Helical" evidence="11">
    <location>
        <begin position="70"/>
        <end position="93"/>
    </location>
</feature>
<dbReference type="GO" id="GO:0055085">
    <property type="term" value="P:transmembrane transport"/>
    <property type="evidence" value="ECO:0007669"/>
    <property type="project" value="InterPro"/>
</dbReference>
<keyword evidence="10 11" id="KW-0472">Membrane</keyword>
<dbReference type="EMBL" id="JADIXZ010000007">
    <property type="protein sequence ID" value="MBK6302133.1"/>
    <property type="molecule type" value="Genomic_DNA"/>
</dbReference>
<feature type="transmembrane region" description="Helical" evidence="11">
    <location>
        <begin position="100"/>
        <end position="125"/>
    </location>
</feature>
<feature type="transmembrane region" description="Helical" evidence="11">
    <location>
        <begin position="234"/>
        <end position="253"/>
    </location>
</feature>
<proteinExistence type="inferred from homology"/>
<dbReference type="InterPro" id="IPR003593">
    <property type="entry name" value="AAA+_ATPase"/>
</dbReference>
<dbReference type="CDD" id="cd06261">
    <property type="entry name" value="TM_PBP2"/>
    <property type="match status" value="1"/>
</dbReference>
<gene>
    <name evidence="14" type="ORF">IPF40_14225</name>
</gene>
<evidence type="ECO:0000313" key="14">
    <source>
        <dbReference type="EMBL" id="MBK6302133.1"/>
    </source>
</evidence>
<keyword evidence="9 11" id="KW-1133">Transmembrane helix</keyword>
<evidence type="ECO:0000256" key="7">
    <source>
        <dbReference type="ARBA" id="ARBA00022741"/>
    </source>
</evidence>
<dbReference type="InterPro" id="IPR035906">
    <property type="entry name" value="MetI-like_sf"/>
</dbReference>
<evidence type="ECO:0000256" key="10">
    <source>
        <dbReference type="ARBA" id="ARBA00023136"/>
    </source>
</evidence>
<comment type="subcellular location">
    <subcellularLocation>
        <location evidence="11">Cell membrane</location>
        <topology evidence="11">Multi-pass membrane protein</topology>
    </subcellularLocation>
    <subcellularLocation>
        <location evidence="2">Cell membrane</location>
        <topology evidence="2">Peripheral membrane protein</topology>
    </subcellularLocation>
    <subcellularLocation>
        <location evidence="1">Membrane</location>
        <topology evidence="1">Multi-pass membrane protein</topology>
    </subcellularLocation>
</comment>
<keyword evidence="8" id="KW-0067">ATP-binding</keyword>
<evidence type="ECO:0000256" key="1">
    <source>
        <dbReference type="ARBA" id="ARBA00004141"/>
    </source>
</evidence>
<name>A0A935CEM0_9MICO</name>
<evidence type="ECO:0000256" key="9">
    <source>
        <dbReference type="ARBA" id="ARBA00022989"/>
    </source>
</evidence>
<dbReference type="Gene3D" id="1.10.3720.10">
    <property type="entry name" value="MetI-like"/>
    <property type="match status" value="1"/>
</dbReference>
<keyword evidence="4 11" id="KW-0813">Transport</keyword>
<dbReference type="InterPro" id="IPR027417">
    <property type="entry name" value="P-loop_NTPase"/>
</dbReference>
<dbReference type="PROSITE" id="PS50928">
    <property type="entry name" value="ABC_TM1"/>
    <property type="match status" value="1"/>
</dbReference>
<organism evidence="14 15">
    <name type="scientific">Candidatus Phosphoribacter hodrii</name>
    <dbReference type="NCBI Taxonomy" id="2953743"/>
    <lineage>
        <taxon>Bacteria</taxon>
        <taxon>Bacillati</taxon>
        <taxon>Actinomycetota</taxon>
        <taxon>Actinomycetes</taxon>
        <taxon>Micrococcales</taxon>
        <taxon>Dermatophilaceae</taxon>
        <taxon>Candidatus Phosphoribacter</taxon>
    </lineage>
</organism>
<feature type="transmembrane region" description="Helical" evidence="11">
    <location>
        <begin position="187"/>
        <end position="214"/>
    </location>
</feature>
<evidence type="ECO:0000256" key="11">
    <source>
        <dbReference type="RuleBase" id="RU363032"/>
    </source>
</evidence>
<dbReference type="InterPro" id="IPR000515">
    <property type="entry name" value="MetI-like"/>
</dbReference>
<keyword evidence="7" id="KW-0547">Nucleotide-binding</keyword>
<evidence type="ECO:0000256" key="3">
    <source>
        <dbReference type="ARBA" id="ARBA00005417"/>
    </source>
</evidence>
<sequence length="661" mass="68428">MTSPLGVAALVVNAILLFLVLFAPAIWGKQAAANDILNLGAGPGPGHAFGTDALGRDILARVLVASQLSIGLALGATAIGMFIGAVIGSVAAITSSRLRWLITGFIDIMVAFPGLLLALFFAVIFGVGPRAAVFALGLAMAPSFARLTYTLAANIAGRDFVAAARTLGISRTRILFRHVLPNIGEPLIVNATLGASGSLLAFASLSFLGLGVQLPDYDWGKMLGDGLNTIYKNPLAALAPGLALVLAGLAFNLSGEAAAQLLGGRVAMSPSRARRLLSAAFDRSIVDSDATGARTAGAAAEAEASTEASEAAYPLGKATTTKAADADLVLRVEHLKVAIPLDETTVATPVRDVSFTVRRGEAVGIVGESGSGKTLTAMAVAQLLSPPVASQADVMVLAGQSLATLSPKALRRHLGTSLAMVFQDPMSSLNPTMRVGLQLAEYSREHQGAGRAQAWERAVDRLRAVRIPSPERRAKQLPHELSGGMRQRSMIALGLMGEPALIIADEPTTALDVTVQEQVLRLIDRARAEHGAALLLISHDLAVVTAMCDRVLVMYAGKIVESIGVTDLVAGPAHPYTRGLIATSPDLGSDRDQLLPSIPGRPPHPGRLPVGCAFASRCPFATAVCEEIDPQLSLSTAGGQVACHHPQSGSVVKADPAGVLS</sequence>
<dbReference type="Pfam" id="PF08352">
    <property type="entry name" value="oligo_HPY"/>
    <property type="match status" value="1"/>
</dbReference>
<dbReference type="Gene3D" id="3.40.50.300">
    <property type="entry name" value="P-loop containing nucleotide triphosphate hydrolases"/>
    <property type="match status" value="1"/>
</dbReference>
<dbReference type="SUPFAM" id="SSF161098">
    <property type="entry name" value="MetI-like"/>
    <property type="match status" value="1"/>
</dbReference>
<feature type="domain" description="ABC transmembrane type-1" evidence="13">
    <location>
        <begin position="66"/>
        <end position="255"/>
    </location>
</feature>
<keyword evidence="6 11" id="KW-0812">Transmembrane</keyword>
<evidence type="ECO:0000256" key="4">
    <source>
        <dbReference type="ARBA" id="ARBA00022448"/>
    </source>
</evidence>
<dbReference type="FunFam" id="3.40.50.300:FF:000016">
    <property type="entry name" value="Oligopeptide ABC transporter ATP-binding component"/>
    <property type="match status" value="1"/>
</dbReference>
<dbReference type="PANTHER" id="PTHR43297:SF2">
    <property type="entry name" value="DIPEPTIDE TRANSPORT ATP-BINDING PROTEIN DPPD"/>
    <property type="match status" value="1"/>
</dbReference>
<feature type="transmembrane region" description="Helical" evidence="11">
    <location>
        <begin position="131"/>
        <end position="149"/>
    </location>
</feature>
<dbReference type="Pfam" id="PF00528">
    <property type="entry name" value="BPD_transp_1"/>
    <property type="match status" value="1"/>
</dbReference>
<dbReference type="Pfam" id="PF00005">
    <property type="entry name" value="ABC_tran"/>
    <property type="match status" value="1"/>
</dbReference>
<evidence type="ECO:0000256" key="8">
    <source>
        <dbReference type="ARBA" id="ARBA00022840"/>
    </source>
</evidence>
<dbReference type="SMART" id="SM00382">
    <property type="entry name" value="AAA"/>
    <property type="match status" value="1"/>
</dbReference>
<dbReference type="GO" id="GO:0005524">
    <property type="term" value="F:ATP binding"/>
    <property type="evidence" value="ECO:0007669"/>
    <property type="project" value="UniProtKB-KW"/>
</dbReference>
<evidence type="ECO:0000256" key="5">
    <source>
        <dbReference type="ARBA" id="ARBA00022475"/>
    </source>
</evidence>
<protein>
    <submittedName>
        <fullName evidence="14">Dipeptide/oligopeptide/nickel ABC transporter permease/ATP-binding protein</fullName>
    </submittedName>
</protein>
<evidence type="ECO:0000259" key="12">
    <source>
        <dbReference type="PROSITE" id="PS50893"/>
    </source>
</evidence>
<keyword evidence="5" id="KW-1003">Cell membrane</keyword>
<dbReference type="GO" id="GO:0005886">
    <property type="term" value="C:plasma membrane"/>
    <property type="evidence" value="ECO:0007669"/>
    <property type="project" value="UniProtKB-SubCell"/>
</dbReference>
<comment type="similarity">
    <text evidence="11">Belongs to the binding-protein-dependent transport system permease family.</text>
</comment>
<evidence type="ECO:0000313" key="15">
    <source>
        <dbReference type="Proteomes" id="UP000718281"/>
    </source>
</evidence>
<feature type="domain" description="ABC transporter" evidence="12">
    <location>
        <begin position="330"/>
        <end position="581"/>
    </location>
</feature>
<comment type="caution">
    <text evidence="14">The sequence shown here is derived from an EMBL/GenBank/DDBJ whole genome shotgun (WGS) entry which is preliminary data.</text>
</comment>
<dbReference type="SUPFAM" id="SSF52540">
    <property type="entry name" value="P-loop containing nucleoside triphosphate hydrolases"/>
    <property type="match status" value="1"/>
</dbReference>
<evidence type="ECO:0000256" key="6">
    <source>
        <dbReference type="ARBA" id="ARBA00022692"/>
    </source>
</evidence>
<dbReference type="CDD" id="cd03257">
    <property type="entry name" value="ABC_NikE_OppD_transporters"/>
    <property type="match status" value="1"/>
</dbReference>
<dbReference type="GO" id="GO:0016887">
    <property type="term" value="F:ATP hydrolysis activity"/>
    <property type="evidence" value="ECO:0007669"/>
    <property type="project" value="InterPro"/>
</dbReference>
<evidence type="ECO:0000256" key="2">
    <source>
        <dbReference type="ARBA" id="ARBA00004202"/>
    </source>
</evidence>